<sequence>MTKLDPKSIGEIMKEGVHFWIPGYQRGYRWTSLQITELLEDIWEFHSMDPKKDDVYWLQPIVVKKQEEGIEVIDGQQRLTTVLLIVKYIQSIIPFYEGTGYTLRYETRTGSETFITDIKNGEDSRNDNIDFYHMYNAYETIKNWFEQQSDKNVPIHIWQRLTDQVNVLWYELDYQYDGIDLFTRINIGKIPLTNAELIKALFLSKNNLGQDKDQHDYLKMKQIELATQWDTMETRLQEPDFWYFIQSATDKYENHIEWLFELVTDNFPQQIDIHTSYRTFHAFHEEIERQTDQGKLRHQVVEDLWIEIQKLYNQFNEWFDNRELYHLIGYLLASEHPLSVQTILKNAKSMKKDEFTESLYSSIRDRLQDWDITELNYDNNRKQVKDVLLLFNILTLQHDRHSKQRFDFDRYKNERWDIEHIHALQSQVLTKQEEQLAFVQDALAYIEDSDLCTELEEKKQEILVETMETEQFEKIQQTIVDYFGQGYSNHISNCTLLDSKTNRAYKNAIFPKKREEIISRDQTGVYIPIGTKNVFLKYYSKQTKQIHHWNQEDREAYMQNILEVLGPVITNHLVREVG</sequence>
<accession>A0A6N7QZI5</accession>
<dbReference type="InterPro" id="IPR004919">
    <property type="entry name" value="GmrSD_N"/>
</dbReference>
<dbReference type="AlphaFoldDB" id="A0A6N7QZI5"/>
<proteinExistence type="predicted"/>
<dbReference type="Pfam" id="PF03235">
    <property type="entry name" value="GmrSD_N"/>
    <property type="match status" value="1"/>
</dbReference>
<dbReference type="PANTHER" id="PTHR35149">
    <property type="entry name" value="SLL5132 PROTEIN"/>
    <property type="match status" value="1"/>
</dbReference>
<comment type="caution">
    <text evidence="2">The sequence shown here is derived from an EMBL/GenBank/DDBJ whole genome shotgun (WGS) entry which is preliminary data.</text>
</comment>
<feature type="domain" description="GmrSD restriction endonucleases N-terminal" evidence="1">
    <location>
        <begin position="14"/>
        <end position="203"/>
    </location>
</feature>
<keyword evidence="3" id="KW-1185">Reference proteome</keyword>
<gene>
    <name evidence="2" type="ORF">GH885_09705</name>
</gene>
<evidence type="ECO:0000313" key="3">
    <source>
        <dbReference type="Proteomes" id="UP000435187"/>
    </source>
</evidence>
<reference evidence="2 3" key="1">
    <citation type="submission" date="2019-10" db="EMBL/GenBank/DDBJ databases">
        <title>Gracilibacillus salitolerans sp. nov., a moderate halophile isolated from a saline soil in northwest China.</title>
        <authorList>
            <person name="Gan L."/>
        </authorList>
    </citation>
    <scope>NUCLEOTIDE SEQUENCE [LARGE SCALE GENOMIC DNA]</scope>
    <source>
        <strain evidence="2 3">TP2-8</strain>
    </source>
</reference>
<dbReference type="RefSeq" id="WP_153835306.1">
    <property type="nucleotide sequence ID" value="NZ_JBHUMW010000076.1"/>
</dbReference>
<name>A0A6N7QZI5_9BACI</name>
<evidence type="ECO:0000313" key="2">
    <source>
        <dbReference type="EMBL" id="MRI66622.1"/>
    </source>
</evidence>
<dbReference type="EMBL" id="WJEE01000018">
    <property type="protein sequence ID" value="MRI66622.1"/>
    <property type="molecule type" value="Genomic_DNA"/>
</dbReference>
<protein>
    <submittedName>
        <fullName evidence="2">DUF262 domain-containing protein</fullName>
    </submittedName>
</protein>
<evidence type="ECO:0000259" key="1">
    <source>
        <dbReference type="Pfam" id="PF03235"/>
    </source>
</evidence>
<organism evidence="2 3">
    <name type="scientific">Gracilibacillus thailandensis</name>
    <dbReference type="NCBI Taxonomy" id="563735"/>
    <lineage>
        <taxon>Bacteria</taxon>
        <taxon>Bacillati</taxon>
        <taxon>Bacillota</taxon>
        <taxon>Bacilli</taxon>
        <taxon>Bacillales</taxon>
        <taxon>Bacillaceae</taxon>
        <taxon>Gracilibacillus</taxon>
    </lineage>
</organism>
<dbReference type="PANTHER" id="PTHR35149:SF1">
    <property type="entry name" value="DUF5655 DOMAIN-CONTAINING PROTEIN"/>
    <property type="match status" value="1"/>
</dbReference>
<dbReference type="Proteomes" id="UP000435187">
    <property type="component" value="Unassembled WGS sequence"/>
</dbReference>